<evidence type="ECO:0000313" key="3">
    <source>
        <dbReference type="Proteomes" id="UP000282125"/>
    </source>
</evidence>
<proteinExistence type="predicted"/>
<dbReference type="Pfam" id="PF16461">
    <property type="entry name" value="Phage_TTP_12"/>
    <property type="match status" value="1"/>
</dbReference>
<dbReference type="EMBL" id="RRAZ01000028">
    <property type="protein sequence ID" value="RRH71995.1"/>
    <property type="molecule type" value="Genomic_DNA"/>
</dbReference>
<sequence>MAKSKASIGFNSKFGIKGAGDTYVMVAEVVSISVPNMSRETIDVTHLGSDDKTKEFIAGLKETGEAVITINFVPMVADVLVTAFEAEEGDYRILFPSGTTALDFHGIPTEYAIGELVKDDKMSATFTVKASGKATLTTVSAG</sequence>
<dbReference type="RefSeq" id="WP_124966166.1">
    <property type="nucleotide sequence ID" value="NZ_RRAZ01000028.1"/>
</dbReference>
<feature type="domain" description="Lambda phage tail tube protein N-terminal" evidence="1">
    <location>
        <begin position="21"/>
        <end position="136"/>
    </location>
</feature>
<dbReference type="Proteomes" id="UP000282125">
    <property type="component" value="Unassembled WGS sequence"/>
</dbReference>
<dbReference type="OrthoDB" id="4206561at2"/>
<keyword evidence="3" id="KW-1185">Reference proteome</keyword>
<dbReference type="InterPro" id="IPR032494">
    <property type="entry name" value="Phage_TTP_N"/>
</dbReference>
<evidence type="ECO:0000313" key="2">
    <source>
        <dbReference type="EMBL" id="RRH71995.1"/>
    </source>
</evidence>
<comment type="caution">
    <text evidence="2">The sequence shown here is derived from an EMBL/GenBank/DDBJ whole genome shotgun (WGS) entry which is preliminary data.</text>
</comment>
<dbReference type="AlphaFoldDB" id="A0A3P3DCD4"/>
<protein>
    <submittedName>
        <fullName evidence="2">Outer capsid protein Hoc</fullName>
    </submittedName>
</protein>
<reference evidence="2 3" key="1">
    <citation type="submission" date="2018-11" db="EMBL/GenBank/DDBJ databases">
        <title>Gemmobacter sp. nov., YIM 102744-1 draft genome.</title>
        <authorList>
            <person name="Li G."/>
            <person name="Jiang Y."/>
        </authorList>
    </citation>
    <scope>NUCLEOTIDE SEQUENCE [LARGE SCALE GENOMIC DNA]</scope>
    <source>
        <strain evidence="2 3">YIM 102744-1</strain>
    </source>
</reference>
<dbReference type="Gene3D" id="4.10.410.40">
    <property type="match status" value="1"/>
</dbReference>
<organism evidence="2 3">
    <name type="scientific">Falsigemmobacter faecalis</name>
    <dbReference type="NCBI Taxonomy" id="2488730"/>
    <lineage>
        <taxon>Bacteria</taxon>
        <taxon>Pseudomonadati</taxon>
        <taxon>Pseudomonadota</taxon>
        <taxon>Alphaproteobacteria</taxon>
        <taxon>Rhodobacterales</taxon>
        <taxon>Paracoccaceae</taxon>
        <taxon>Falsigemmobacter</taxon>
    </lineage>
</organism>
<gene>
    <name evidence="2" type="ORF">EG244_15895</name>
</gene>
<evidence type="ECO:0000259" key="1">
    <source>
        <dbReference type="Pfam" id="PF16461"/>
    </source>
</evidence>
<accession>A0A3P3DCD4</accession>
<name>A0A3P3DCD4_9RHOB</name>